<dbReference type="GO" id="GO:0008835">
    <property type="term" value="F:diaminohydroxyphosphoribosylaminopyrimidine deaminase activity"/>
    <property type="evidence" value="ECO:0007669"/>
    <property type="project" value="UniProtKB-EC"/>
</dbReference>
<comment type="function">
    <text evidence="1 12">Converts 2,5-diamino-6-(ribosylamino)-4(3h)-pyrimidinone 5'-phosphate into 5-amino-6-(ribosylamino)-2,4(1h,3h)-pyrimidinedione 5'-phosphate.</text>
</comment>
<evidence type="ECO:0000256" key="11">
    <source>
        <dbReference type="ARBA" id="ARBA00023268"/>
    </source>
</evidence>
<comment type="similarity">
    <text evidence="4 12">In the N-terminal section; belongs to the cytidine and deoxycytidylate deaminase family.</text>
</comment>
<comment type="cofactor">
    <cofactor evidence="12">
        <name>Zn(2+)</name>
        <dbReference type="ChEBI" id="CHEBI:29105"/>
    </cofactor>
    <text evidence="12">Binds 1 zinc ion.</text>
</comment>
<dbReference type="EC" id="3.5.4.26" evidence="12"/>
<dbReference type="InterPro" id="IPR024072">
    <property type="entry name" value="DHFR-like_dom_sf"/>
</dbReference>
<comment type="catalytic activity">
    <reaction evidence="12">
        <text>5-amino-6-(5-phospho-D-ribitylamino)uracil + NADP(+) = 5-amino-6-(5-phospho-D-ribosylamino)uracil + NADPH + H(+)</text>
        <dbReference type="Rhea" id="RHEA:17845"/>
        <dbReference type="ChEBI" id="CHEBI:15378"/>
        <dbReference type="ChEBI" id="CHEBI:57783"/>
        <dbReference type="ChEBI" id="CHEBI:58349"/>
        <dbReference type="ChEBI" id="CHEBI:58421"/>
        <dbReference type="ChEBI" id="CHEBI:58453"/>
        <dbReference type="EC" id="1.1.1.193"/>
    </reaction>
</comment>
<organism evidence="14 16">
    <name type="scientific">Paenimyroides ceti</name>
    <dbReference type="NCBI Taxonomy" id="395087"/>
    <lineage>
        <taxon>Bacteria</taxon>
        <taxon>Pseudomonadati</taxon>
        <taxon>Bacteroidota</taxon>
        <taxon>Flavobacteriia</taxon>
        <taxon>Flavobacteriales</taxon>
        <taxon>Flavobacteriaceae</taxon>
        <taxon>Paenimyroides</taxon>
    </lineage>
</organism>
<dbReference type="SUPFAM" id="SSF53597">
    <property type="entry name" value="Dihydrofolate reductase-like"/>
    <property type="match status" value="1"/>
</dbReference>
<keyword evidence="10 12" id="KW-0560">Oxidoreductase</keyword>
<dbReference type="PROSITE" id="PS51747">
    <property type="entry name" value="CYT_DCMP_DEAMINASES_2"/>
    <property type="match status" value="1"/>
</dbReference>
<dbReference type="EMBL" id="JAUFQU010000001">
    <property type="protein sequence ID" value="MDN3707694.1"/>
    <property type="molecule type" value="Genomic_DNA"/>
</dbReference>
<dbReference type="NCBIfam" id="TIGR00326">
    <property type="entry name" value="eubact_ribD"/>
    <property type="match status" value="1"/>
</dbReference>
<evidence type="ECO:0000256" key="10">
    <source>
        <dbReference type="ARBA" id="ARBA00023002"/>
    </source>
</evidence>
<keyword evidence="12 14" id="KW-0378">Hydrolase</keyword>
<comment type="catalytic activity">
    <reaction evidence="12">
        <text>2,5-diamino-6-hydroxy-4-(5-phosphoribosylamino)-pyrimidine + H2O + H(+) = 5-amino-6-(5-phospho-D-ribosylamino)uracil + NH4(+)</text>
        <dbReference type="Rhea" id="RHEA:21868"/>
        <dbReference type="ChEBI" id="CHEBI:15377"/>
        <dbReference type="ChEBI" id="CHEBI:15378"/>
        <dbReference type="ChEBI" id="CHEBI:28938"/>
        <dbReference type="ChEBI" id="CHEBI:58453"/>
        <dbReference type="ChEBI" id="CHEBI:58614"/>
        <dbReference type="EC" id="3.5.4.26"/>
    </reaction>
</comment>
<evidence type="ECO:0000256" key="4">
    <source>
        <dbReference type="ARBA" id="ARBA00005259"/>
    </source>
</evidence>
<dbReference type="InterPro" id="IPR050765">
    <property type="entry name" value="Riboflavin_Biosynth_HTPR"/>
</dbReference>
<dbReference type="SUPFAM" id="SSF53927">
    <property type="entry name" value="Cytidine deaminase-like"/>
    <property type="match status" value="1"/>
</dbReference>
<reference evidence="16" key="2">
    <citation type="journal article" date="2019" name="Int. J. Syst. Evol. Microbiol.">
        <title>The Global Catalogue of Microorganisms (GCM) 10K type strain sequencing project: providing services to taxonomists for standard genome sequencing and annotation.</title>
        <authorList>
            <consortium name="The Broad Institute Genomics Platform"/>
            <consortium name="The Broad Institute Genome Sequencing Center for Infectious Disease"/>
            <person name="Wu L."/>
            <person name="Ma J."/>
        </authorList>
    </citation>
    <scope>NUCLEOTIDE SEQUENCE [LARGE SCALE GENOMIC DNA]</scope>
    <source>
        <strain evidence="16">CECT 7184</strain>
    </source>
</reference>
<dbReference type="InterPro" id="IPR002734">
    <property type="entry name" value="RibDG_C"/>
</dbReference>
<keyword evidence="8 12" id="KW-0862">Zinc</keyword>
<dbReference type="Gene3D" id="3.40.430.10">
    <property type="entry name" value="Dihydrofolate Reductase, subunit A"/>
    <property type="match status" value="1"/>
</dbReference>
<evidence type="ECO:0000313" key="16">
    <source>
        <dbReference type="Proteomes" id="UP001242368"/>
    </source>
</evidence>
<reference evidence="14" key="1">
    <citation type="journal article" date="2014" name="Int. J. Syst. Evol. Microbiol.">
        <title>Complete genome of a new Firmicutes species belonging to the dominant human colonic microbiota ('Ruminococcus bicirculans') reveals two chromosomes and a selective capacity to utilize plant glucans.</title>
        <authorList>
            <consortium name="NISC Comparative Sequencing Program"/>
            <person name="Wegmann U."/>
            <person name="Louis P."/>
            <person name="Goesmann A."/>
            <person name="Henrissat B."/>
            <person name="Duncan S.H."/>
            <person name="Flint H.J."/>
        </authorList>
    </citation>
    <scope>NUCLEOTIDE SEQUENCE</scope>
    <source>
        <strain evidence="14">CECT 7184</strain>
    </source>
</reference>
<comment type="similarity">
    <text evidence="5 12">In the C-terminal section; belongs to the HTP reductase family.</text>
</comment>
<comment type="pathway">
    <text evidence="2 12">Cofactor biosynthesis; riboflavin biosynthesis; 5-amino-6-(D-ribitylamino)uracil from GTP: step 2/4.</text>
</comment>
<dbReference type="PANTHER" id="PTHR38011">
    <property type="entry name" value="DIHYDROFOLATE REDUCTASE FAMILY PROTEIN (AFU_ORTHOLOGUE AFUA_8G06820)"/>
    <property type="match status" value="1"/>
</dbReference>
<proteinExistence type="inferred from homology"/>
<evidence type="ECO:0000256" key="8">
    <source>
        <dbReference type="ARBA" id="ARBA00022833"/>
    </source>
</evidence>
<comment type="caution">
    <text evidence="14">The sequence shown here is derived from an EMBL/GenBank/DDBJ whole genome shotgun (WGS) entry which is preliminary data.</text>
</comment>
<dbReference type="InterPro" id="IPR004794">
    <property type="entry name" value="Eubact_RibD"/>
</dbReference>
<reference evidence="14" key="3">
    <citation type="submission" date="2023-06" db="EMBL/GenBank/DDBJ databases">
        <authorList>
            <person name="Lucena T."/>
            <person name="Sun Q."/>
        </authorList>
    </citation>
    <scope>NUCLEOTIDE SEQUENCE</scope>
    <source>
        <strain evidence="14">CECT 7184</strain>
    </source>
</reference>
<dbReference type="EC" id="1.1.1.193" evidence="12"/>
<evidence type="ECO:0000256" key="9">
    <source>
        <dbReference type="ARBA" id="ARBA00022857"/>
    </source>
</evidence>
<sequence>MTTHEKYMDRCLQLARIGLAAAMPNPSVGAVIVYKDTIIGEGFTSAYGGAHAEVNAINSVEDQELLQQSTLYVSLEPCSHHGKTPPCSDLIITKKIPRVVIGCIDTFAEVSGKGIKKLQDHGIEVTLGVLEEQCRESHKRFFAYHEKKRPYVILKWAASADGFIAPLHKEELKPVWISNIYSRQLTHKWRSEEQAILVGTQTIIDDNPSLTVRSWKGRNPIRMYIDRDLKISSAYAITDDFASTICITAQSETPIDTVSYEKIDFETAVIPQIMDICYKRQIQSIIIEGGLQTLQAFIQANIWDEARIFESNIVLNNGIKAPLIRTYKSRTVESVAEDRLLLLKNN</sequence>
<dbReference type="Pfam" id="PF01872">
    <property type="entry name" value="RibD_C"/>
    <property type="match status" value="1"/>
</dbReference>
<dbReference type="InterPro" id="IPR016193">
    <property type="entry name" value="Cytidine_deaminase-like"/>
</dbReference>
<keyword evidence="11" id="KW-0511">Multifunctional enzyme</keyword>
<evidence type="ECO:0000256" key="3">
    <source>
        <dbReference type="ARBA" id="ARBA00004910"/>
    </source>
</evidence>
<evidence type="ECO:0000256" key="1">
    <source>
        <dbReference type="ARBA" id="ARBA00002151"/>
    </source>
</evidence>
<feature type="domain" description="CMP/dCMP-type deaminase" evidence="13">
    <location>
        <begin position="2"/>
        <end position="126"/>
    </location>
</feature>
<evidence type="ECO:0000313" key="15">
    <source>
        <dbReference type="EMBL" id="MDN3710111.1"/>
    </source>
</evidence>
<dbReference type="Gene3D" id="3.40.140.10">
    <property type="entry name" value="Cytidine Deaminase, domain 2"/>
    <property type="match status" value="1"/>
</dbReference>
<dbReference type="PIRSF" id="PIRSF006769">
    <property type="entry name" value="RibD"/>
    <property type="match status" value="1"/>
</dbReference>
<keyword evidence="9 12" id="KW-0521">NADP</keyword>
<protein>
    <recommendedName>
        <fullName evidence="12">Riboflavin biosynthesis protein RibD</fullName>
    </recommendedName>
    <domain>
        <recommendedName>
            <fullName evidence="12">Diaminohydroxyphosphoribosylaminopyrimidine deaminase</fullName>
            <shortName evidence="12">DRAP deaminase</shortName>
            <ecNumber evidence="12">3.5.4.26</ecNumber>
        </recommendedName>
        <alternativeName>
            <fullName evidence="12">Riboflavin-specific deaminase</fullName>
        </alternativeName>
    </domain>
    <domain>
        <recommendedName>
            <fullName evidence="12">5-amino-6-(5-phosphoribosylamino)uracil reductase</fullName>
            <ecNumber evidence="12">1.1.1.193</ecNumber>
        </recommendedName>
        <alternativeName>
            <fullName evidence="12">HTP reductase</fullName>
        </alternativeName>
    </domain>
</protein>
<accession>A0ABT8CXF3</accession>
<dbReference type="EMBL" id="JAUFQU010000075">
    <property type="protein sequence ID" value="MDN3710111.1"/>
    <property type="molecule type" value="Genomic_DNA"/>
</dbReference>
<dbReference type="Pfam" id="PF00383">
    <property type="entry name" value="dCMP_cyt_deam_1"/>
    <property type="match status" value="1"/>
</dbReference>
<dbReference type="PANTHER" id="PTHR38011:SF7">
    <property type="entry name" value="2,5-DIAMINO-6-RIBOSYLAMINO-4(3H)-PYRIMIDINONE 5'-PHOSPHATE REDUCTASE"/>
    <property type="match status" value="1"/>
</dbReference>
<keyword evidence="7 12" id="KW-0479">Metal-binding</keyword>
<evidence type="ECO:0000259" key="13">
    <source>
        <dbReference type="PROSITE" id="PS51747"/>
    </source>
</evidence>
<dbReference type="CDD" id="cd01284">
    <property type="entry name" value="Riboflavin_deaminase-reductase"/>
    <property type="match status" value="1"/>
</dbReference>
<evidence type="ECO:0000256" key="5">
    <source>
        <dbReference type="ARBA" id="ARBA00007417"/>
    </source>
</evidence>
<keyword evidence="6 12" id="KW-0686">Riboflavin biosynthesis</keyword>
<name>A0ABT8CXF3_9FLAO</name>
<dbReference type="Proteomes" id="UP001242368">
    <property type="component" value="Unassembled WGS sequence"/>
</dbReference>
<dbReference type="InterPro" id="IPR016192">
    <property type="entry name" value="APOBEC/CMP_deaminase_Zn-bd"/>
</dbReference>
<dbReference type="PROSITE" id="PS00903">
    <property type="entry name" value="CYT_DCMP_DEAMINASES_1"/>
    <property type="match status" value="1"/>
</dbReference>
<keyword evidence="16" id="KW-1185">Reference proteome</keyword>
<dbReference type="GO" id="GO:0008703">
    <property type="term" value="F:5-amino-6-(5-phosphoribosylamino)uracil reductase activity"/>
    <property type="evidence" value="ECO:0007669"/>
    <property type="project" value="UniProtKB-EC"/>
</dbReference>
<dbReference type="InterPro" id="IPR002125">
    <property type="entry name" value="CMP_dCMP_dom"/>
</dbReference>
<evidence type="ECO:0000256" key="6">
    <source>
        <dbReference type="ARBA" id="ARBA00022619"/>
    </source>
</evidence>
<evidence type="ECO:0000256" key="2">
    <source>
        <dbReference type="ARBA" id="ARBA00004882"/>
    </source>
</evidence>
<gene>
    <name evidence="14" type="primary">ribD</name>
    <name evidence="14" type="ORF">QW060_11225</name>
    <name evidence="15" type="ORF">QW060_24815</name>
</gene>
<comment type="pathway">
    <text evidence="3 12">Cofactor biosynthesis; riboflavin biosynthesis; 5-amino-6-(D-ribitylamino)uracil from GTP: step 3/4.</text>
</comment>
<evidence type="ECO:0000256" key="7">
    <source>
        <dbReference type="ARBA" id="ARBA00022723"/>
    </source>
</evidence>
<evidence type="ECO:0000313" key="14">
    <source>
        <dbReference type="EMBL" id="MDN3707694.1"/>
    </source>
</evidence>
<dbReference type="RefSeq" id="WP_290363658.1">
    <property type="nucleotide sequence ID" value="NZ_JAUFQU010000001.1"/>
</dbReference>
<evidence type="ECO:0000256" key="12">
    <source>
        <dbReference type="PIRNR" id="PIRNR006769"/>
    </source>
</evidence>